<keyword evidence="2" id="KW-1133">Transmembrane helix</keyword>
<dbReference type="GO" id="GO:0005811">
    <property type="term" value="C:lipid droplet"/>
    <property type="evidence" value="ECO:0007669"/>
    <property type="project" value="TreeGrafter"/>
</dbReference>
<dbReference type="GO" id="GO:0005739">
    <property type="term" value="C:mitochondrion"/>
    <property type="evidence" value="ECO:0007669"/>
    <property type="project" value="TreeGrafter"/>
</dbReference>
<evidence type="ECO:0000256" key="2">
    <source>
        <dbReference type="SAM" id="Phobius"/>
    </source>
</evidence>
<evidence type="ECO:0000313" key="5">
    <source>
        <dbReference type="Proteomes" id="UP000198406"/>
    </source>
</evidence>
<comment type="caution">
    <text evidence="4">The sequence shown here is derived from an EMBL/GenBank/DDBJ whole genome shotgun (WGS) entry which is preliminary data.</text>
</comment>
<gene>
    <name evidence="4" type="ORF">FisN_17Lh127</name>
</gene>
<dbReference type="InterPro" id="IPR036291">
    <property type="entry name" value="NAD(P)-bd_dom_sf"/>
</dbReference>
<proteinExistence type="inferred from homology"/>
<reference evidence="4 5" key="1">
    <citation type="journal article" date="2015" name="Plant Cell">
        <title>Oil accumulation by the oleaginous diatom Fistulifera solaris as revealed by the genome and transcriptome.</title>
        <authorList>
            <person name="Tanaka T."/>
            <person name="Maeda Y."/>
            <person name="Veluchamy A."/>
            <person name="Tanaka M."/>
            <person name="Abida H."/>
            <person name="Marechal E."/>
            <person name="Bowler C."/>
            <person name="Muto M."/>
            <person name="Sunaga Y."/>
            <person name="Tanaka M."/>
            <person name="Yoshino T."/>
            <person name="Taniguchi T."/>
            <person name="Fukuda Y."/>
            <person name="Nemoto M."/>
            <person name="Matsumoto M."/>
            <person name="Wong P.S."/>
            <person name="Aburatani S."/>
            <person name="Fujibuchi W."/>
        </authorList>
    </citation>
    <scope>NUCLEOTIDE SEQUENCE [LARGE SCALE GENOMIC DNA]</scope>
    <source>
        <strain evidence="4 5">JPCC DA0580</strain>
    </source>
</reference>
<comment type="similarity">
    <text evidence="1">Belongs to the saccharopine dehydrogenase family.</text>
</comment>
<sequence>MSRVPESSSKKDITLFGATSFVAHHVLTYLMQTSLSIRPLHITLAGRNQYKLDALCEEFTTKMMHLSVIHERTSCGHCVFDTFVADAQDKTALQQMAARTKVVIACAGPFEQYGSHVVAACAAQGTDYVDITGEVAWAGRMRLLHGAAAQKSGARILSLCGFDSIPSDLSVFLAVEKLRLAAPSAHIQEAYTWHHVLGSANGGTLMTAAQMPLDWKYCWSQPVPFLLEDPLVLTHPKVRSDPSYQSTKNRLAKAEWKNQLPMFHSIFRLGASAPFFMAPINSKVVHASAVALNYGPEFVYKERFLPTGYKMTTALRILAIIPVVMIQIGTLLAMMVLRMPYLGTYLVQTLAPPGTGMTEEQCRLGFAKVYAEVSTAADPVTNVQDRANVMLEFQGDPGNWVTAQCVTESALALLLDKDKLPPTSEDGFGTPAQLLGHVLLYRLQHSSVRPVQISNHVRRINHSEWRMWP</sequence>
<protein>
    <recommendedName>
        <fullName evidence="3">Saccharopine dehydrogenase NADP binding domain-containing protein</fullName>
    </recommendedName>
</protein>
<dbReference type="PANTHER" id="PTHR12286:SF5">
    <property type="entry name" value="SACCHAROPINE DEHYDROGENASE-LIKE OXIDOREDUCTASE"/>
    <property type="match status" value="1"/>
</dbReference>
<evidence type="ECO:0000256" key="1">
    <source>
        <dbReference type="ARBA" id="ARBA00038048"/>
    </source>
</evidence>
<dbReference type="InterPro" id="IPR051276">
    <property type="entry name" value="Saccharopine_DH-like_oxidrdct"/>
</dbReference>
<keyword evidence="2" id="KW-0812">Transmembrane</keyword>
<dbReference type="SUPFAM" id="SSF51735">
    <property type="entry name" value="NAD(P)-binding Rossmann-fold domains"/>
    <property type="match status" value="1"/>
</dbReference>
<name>A0A1Z5K923_FISSO</name>
<dbReference type="GO" id="GO:0009247">
    <property type="term" value="P:glycolipid biosynthetic process"/>
    <property type="evidence" value="ECO:0007669"/>
    <property type="project" value="TreeGrafter"/>
</dbReference>
<evidence type="ECO:0000313" key="4">
    <source>
        <dbReference type="EMBL" id="GAX22635.1"/>
    </source>
</evidence>
<dbReference type="Proteomes" id="UP000198406">
    <property type="component" value="Unassembled WGS sequence"/>
</dbReference>
<dbReference type="Gene3D" id="3.40.50.720">
    <property type="entry name" value="NAD(P)-binding Rossmann-like Domain"/>
    <property type="match status" value="1"/>
</dbReference>
<dbReference type="Pfam" id="PF03435">
    <property type="entry name" value="Sacchrp_dh_NADP"/>
    <property type="match status" value="1"/>
</dbReference>
<feature type="domain" description="Saccharopine dehydrogenase NADP binding" evidence="3">
    <location>
        <begin position="15"/>
        <end position="147"/>
    </location>
</feature>
<dbReference type="OrthoDB" id="10268090at2759"/>
<accession>A0A1Z5K923</accession>
<feature type="transmembrane region" description="Helical" evidence="2">
    <location>
        <begin position="314"/>
        <end position="337"/>
    </location>
</feature>
<organism evidence="4 5">
    <name type="scientific">Fistulifera solaris</name>
    <name type="common">Oleaginous diatom</name>
    <dbReference type="NCBI Taxonomy" id="1519565"/>
    <lineage>
        <taxon>Eukaryota</taxon>
        <taxon>Sar</taxon>
        <taxon>Stramenopiles</taxon>
        <taxon>Ochrophyta</taxon>
        <taxon>Bacillariophyta</taxon>
        <taxon>Bacillariophyceae</taxon>
        <taxon>Bacillariophycidae</taxon>
        <taxon>Naviculales</taxon>
        <taxon>Naviculaceae</taxon>
        <taxon>Fistulifera</taxon>
    </lineage>
</organism>
<dbReference type="AlphaFoldDB" id="A0A1Z5K923"/>
<keyword evidence="2" id="KW-0472">Membrane</keyword>
<dbReference type="EMBL" id="BDSP01000186">
    <property type="protein sequence ID" value="GAX22635.1"/>
    <property type="molecule type" value="Genomic_DNA"/>
</dbReference>
<evidence type="ECO:0000259" key="3">
    <source>
        <dbReference type="Pfam" id="PF03435"/>
    </source>
</evidence>
<dbReference type="GO" id="GO:0005886">
    <property type="term" value="C:plasma membrane"/>
    <property type="evidence" value="ECO:0007669"/>
    <property type="project" value="TreeGrafter"/>
</dbReference>
<dbReference type="InParanoid" id="A0A1Z5K923"/>
<dbReference type="InterPro" id="IPR005097">
    <property type="entry name" value="Sacchrp_dh_NADP-bd"/>
</dbReference>
<dbReference type="PANTHER" id="PTHR12286">
    <property type="entry name" value="SACCHAROPINE DEHYDROGENASE-LIKE OXIDOREDUCTASE"/>
    <property type="match status" value="1"/>
</dbReference>
<keyword evidence="5" id="KW-1185">Reference proteome</keyword>